<name>A0A451A9M8_9GAMM</name>
<organism evidence="1">
    <name type="scientific">Candidatus Kentrum sp. TC</name>
    <dbReference type="NCBI Taxonomy" id="2126339"/>
    <lineage>
        <taxon>Bacteria</taxon>
        <taxon>Pseudomonadati</taxon>
        <taxon>Pseudomonadota</taxon>
        <taxon>Gammaproteobacteria</taxon>
        <taxon>Candidatus Kentrum</taxon>
    </lineage>
</organism>
<gene>
    <name evidence="1" type="ORF">BECKTC1821F_GA0114240_10796</name>
</gene>
<dbReference type="EMBL" id="CAADFW010000079">
    <property type="protein sequence ID" value="VFK62732.1"/>
    <property type="molecule type" value="Genomic_DNA"/>
</dbReference>
<dbReference type="InterPro" id="IPR024345">
    <property type="entry name" value="DNA_matur_Phage_T7-like"/>
</dbReference>
<reference evidence="1" key="1">
    <citation type="submission" date="2019-02" db="EMBL/GenBank/DDBJ databases">
        <authorList>
            <person name="Gruber-Vodicka R. H."/>
            <person name="Seah K. B. B."/>
        </authorList>
    </citation>
    <scope>NUCLEOTIDE SEQUENCE</scope>
    <source>
        <strain evidence="1">BECK_BZ126</strain>
    </source>
</reference>
<protein>
    <submittedName>
        <fullName evidence="1">Uncharacterized protein</fullName>
    </submittedName>
</protein>
<accession>A0A451A9M8</accession>
<sequence length="120" mass="13094">MDDRKEALYDPEEAAGRIHRKVTNALLKGLDSTYVLTPEGGFVIDPKTGKPLEETPSVAWVRAGVAFLRDNGITVATADKEASKEAYASKLRTHMEELRIGMDADNDDDNGAAMAALETW</sequence>
<evidence type="ECO:0000313" key="1">
    <source>
        <dbReference type="EMBL" id="VFK62732.1"/>
    </source>
</evidence>
<proteinExistence type="predicted"/>
<dbReference type="AlphaFoldDB" id="A0A451A9M8"/>
<dbReference type="Pfam" id="PF11123">
    <property type="entry name" value="DNA_Packaging_2"/>
    <property type="match status" value="1"/>
</dbReference>